<protein>
    <submittedName>
        <fullName evidence="2">Uncharacterized protein</fullName>
    </submittedName>
</protein>
<evidence type="ECO:0000313" key="3">
    <source>
        <dbReference type="Proteomes" id="UP000018467"/>
    </source>
</evidence>
<keyword evidence="3" id="KW-1185">Reference proteome</keyword>
<name>A0A3B1IY01_ASTMX</name>
<dbReference type="GeneTree" id="ENSGT00730000111690"/>
<dbReference type="PANTHER" id="PTHR38706">
    <property type="entry name" value="SI:CH211-198C19.1-RELATED"/>
    <property type="match status" value="1"/>
</dbReference>
<evidence type="ECO:0000313" key="2">
    <source>
        <dbReference type="Ensembl" id="ENSAMXP00000034788.1"/>
    </source>
</evidence>
<proteinExistence type="predicted"/>
<dbReference type="PANTHER" id="PTHR38706:SF2">
    <property type="match status" value="1"/>
</dbReference>
<reference evidence="2" key="4">
    <citation type="submission" date="2025-09" db="UniProtKB">
        <authorList>
            <consortium name="Ensembl"/>
        </authorList>
    </citation>
    <scope>IDENTIFICATION</scope>
</reference>
<dbReference type="InParanoid" id="A0A3B1IY01"/>
<dbReference type="AlphaFoldDB" id="A0A3B1IY01"/>
<evidence type="ECO:0000256" key="1">
    <source>
        <dbReference type="SAM" id="SignalP"/>
    </source>
</evidence>
<dbReference type="Ensembl" id="ENSAMXT00000037438.1">
    <property type="protein sequence ID" value="ENSAMXP00000034788.1"/>
    <property type="gene ID" value="ENSAMXG00000030765.1"/>
</dbReference>
<reference evidence="2" key="3">
    <citation type="submission" date="2025-08" db="UniProtKB">
        <authorList>
            <consortium name="Ensembl"/>
        </authorList>
    </citation>
    <scope>IDENTIFICATION</scope>
</reference>
<sequence>MQNEGRSTGALLCCFTLCLVLSSVTSINNLNNIRDLKNTQFGRQYPRHGLLLLHWFANNIEIDNNNNIQCVNFNPAQGDYGFHFYGNYELNQNRGALPRCPDDSAYYAFGNLGSQSSENLPHYVTQDYDNEERNPLRNIDRLVIRVPRNNPQRVEQVYVTQHYRDRTQGSGYDPENTYRVSTSLLQQMQNLINEHNNEQQLGNLYRSESGLSPLLTETGYDRNYRITQFRGSLFCSKSKSKTNRFPRSVVPQPQCETPRDIKLEVKSTSKGYARISWSEIPESLVEDNKIGLYKDDQLQTDYYLNGKTFGTEDTSTYLNSGLQVKLLTTKNEVIWTGPEFNDANGVLPTDLTGYDASLQLYTIDGYACARLFIKKSFTNWEKYANEQYEKYQYVVNFKKITNQDLSEEYDIHEYESGMAIGPGVQARFLLDKGFTEGARTKAWDE</sequence>
<feature type="signal peptide" evidence="1">
    <location>
        <begin position="1"/>
        <end position="26"/>
    </location>
</feature>
<organism evidence="2 3">
    <name type="scientific">Astyanax mexicanus</name>
    <name type="common">Blind cave fish</name>
    <name type="synonym">Astyanax fasciatus mexicanus</name>
    <dbReference type="NCBI Taxonomy" id="7994"/>
    <lineage>
        <taxon>Eukaryota</taxon>
        <taxon>Metazoa</taxon>
        <taxon>Chordata</taxon>
        <taxon>Craniata</taxon>
        <taxon>Vertebrata</taxon>
        <taxon>Euteleostomi</taxon>
        <taxon>Actinopterygii</taxon>
        <taxon>Neopterygii</taxon>
        <taxon>Teleostei</taxon>
        <taxon>Ostariophysi</taxon>
        <taxon>Characiformes</taxon>
        <taxon>Characoidei</taxon>
        <taxon>Acestrorhamphidae</taxon>
        <taxon>Acestrorhamphinae</taxon>
        <taxon>Astyanax</taxon>
    </lineage>
</organism>
<feature type="chain" id="PRO_5017202072" evidence="1">
    <location>
        <begin position="27"/>
        <end position="445"/>
    </location>
</feature>
<reference evidence="3" key="2">
    <citation type="journal article" date="2014" name="Nat. Commun.">
        <title>The cavefish genome reveals candidate genes for eye loss.</title>
        <authorList>
            <person name="McGaugh S.E."/>
            <person name="Gross J.B."/>
            <person name="Aken B."/>
            <person name="Blin M."/>
            <person name="Borowsky R."/>
            <person name="Chalopin D."/>
            <person name="Hinaux H."/>
            <person name="Jeffery W.R."/>
            <person name="Keene A."/>
            <person name="Ma L."/>
            <person name="Minx P."/>
            <person name="Murphy D."/>
            <person name="O'Quin K.E."/>
            <person name="Retaux S."/>
            <person name="Rohner N."/>
            <person name="Searle S.M."/>
            <person name="Stahl B.A."/>
            <person name="Tabin C."/>
            <person name="Volff J.N."/>
            <person name="Yoshizawa M."/>
            <person name="Warren W.C."/>
        </authorList>
    </citation>
    <scope>NUCLEOTIDE SEQUENCE [LARGE SCALE GENOMIC DNA]</scope>
    <source>
        <strain evidence="3">female</strain>
    </source>
</reference>
<dbReference type="Proteomes" id="UP000018467">
    <property type="component" value="Unassembled WGS sequence"/>
</dbReference>
<dbReference type="FunCoup" id="A0A3B1IY01">
    <property type="interactions" value="2"/>
</dbReference>
<reference evidence="3" key="1">
    <citation type="submission" date="2013-03" db="EMBL/GenBank/DDBJ databases">
        <authorList>
            <person name="Jeffery W."/>
            <person name="Warren W."/>
            <person name="Wilson R.K."/>
        </authorList>
    </citation>
    <scope>NUCLEOTIDE SEQUENCE</scope>
    <source>
        <strain evidence="3">female</strain>
    </source>
</reference>
<keyword evidence="1" id="KW-0732">Signal</keyword>
<accession>A0A3B1IY01</accession>